<evidence type="ECO:0000256" key="2">
    <source>
        <dbReference type="ARBA" id="ARBA00002695"/>
    </source>
</evidence>
<feature type="domain" description="Aconitase A/isopropylmalate dehydratase small subunit swivel" evidence="8">
    <location>
        <begin position="39"/>
        <end position="108"/>
    </location>
</feature>
<comment type="similarity">
    <text evidence="4 7">Belongs to the LeuD family. LeuD type 2 subfamily.</text>
</comment>
<accession>A0A7V6CDY9</accession>
<dbReference type="GO" id="GO:0003861">
    <property type="term" value="F:3-isopropylmalate dehydratase activity"/>
    <property type="evidence" value="ECO:0007669"/>
    <property type="project" value="UniProtKB-UniRule"/>
</dbReference>
<gene>
    <name evidence="7 9" type="primary">leuD</name>
    <name evidence="9" type="ORF">ENM15_04395</name>
</gene>
<dbReference type="InterPro" id="IPR011827">
    <property type="entry name" value="LeuD_type2/HacB/DmdB"/>
</dbReference>
<evidence type="ECO:0000256" key="7">
    <source>
        <dbReference type="HAMAP-Rule" id="MF_01032"/>
    </source>
</evidence>
<dbReference type="UniPathway" id="UPA00048">
    <property type="reaction ID" value="UER00071"/>
</dbReference>
<evidence type="ECO:0000259" key="8">
    <source>
        <dbReference type="Pfam" id="PF00694"/>
    </source>
</evidence>
<evidence type="ECO:0000256" key="6">
    <source>
        <dbReference type="ARBA" id="ARBA00023239"/>
    </source>
</evidence>
<evidence type="ECO:0000313" key="9">
    <source>
        <dbReference type="EMBL" id="HHQ16036.1"/>
    </source>
</evidence>
<comment type="catalytic activity">
    <reaction evidence="1 7">
        <text>(2R,3S)-3-isopropylmalate = (2S)-2-isopropylmalate</text>
        <dbReference type="Rhea" id="RHEA:32287"/>
        <dbReference type="ChEBI" id="CHEBI:1178"/>
        <dbReference type="ChEBI" id="CHEBI:35121"/>
        <dbReference type="EC" id="4.2.1.33"/>
    </reaction>
</comment>
<dbReference type="NCBIfam" id="TIGR02087">
    <property type="entry name" value="LEUD_arch"/>
    <property type="match status" value="1"/>
</dbReference>
<dbReference type="FunFam" id="3.20.19.10:FF:000007">
    <property type="entry name" value="Isopropylmalate/citramalate isomerase small subunit"/>
    <property type="match status" value="1"/>
</dbReference>
<keyword evidence="7" id="KW-0432">Leucine biosynthesis</keyword>
<dbReference type="EMBL" id="DRWR01000079">
    <property type="protein sequence ID" value="HHQ16036.1"/>
    <property type="molecule type" value="Genomic_DNA"/>
</dbReference>
<dbReference type="InterPro" id="IPR000573">
    <property type="entry name" value="AconitaseA/IPMdHydase_ssu_swvl"/>
</dbReference>
<comment type="function">
    <text evidence="2 7">Catalyzes the isomerization between 2-isopropylmalate and 3-isopropylmalate, via the formation of 2-isopropylmaleate.</text>
</comment>
<dbReference type="InterPro" id="IPR015928">
    <property type="entry name" value="Aconitase/3IPM_dehydase_swvl"/>
</dbReference>
<comment type="pathway">
    <text evidence="3 7">Amino-acid biosynthesis; L-leucine biosynthesis; L-leucine from 3-methyl-2-oxobutanoate: step 2/4.</text>
</comment>
<keyword evidence="6 7" id="KW-0456">Lyase</keyword>
<dbReference type="Pfam" id="PF00694">
    <property type="entry name" value="Aconitase_C"/>
    <property type="match status" value="1"/>
</dbReference>
<keyword evidence="7" id="KW-0100">Branched-chain amino acid biosynthesis</keyword>
<evidence type="ECO:0000256" key="1">
    <source>
        <dbReference type="ARBA" id="ARBA00000491"/>
    </source>
</evidence>
<dbReference type="GO" id="GO:0009098">
    <property type="term" value="P:L-leucine biosynthetic process"/>
    <property type="evidence" value="ECO:0007669"/>
    <property type="project" value="UniProtKB-UniRule"/>
</dbReference>
<dbReference type="SUPFAM" id="SSF52016">
    <property type="entry name" value="LeuD/IlvD-like"/>
    <property type="match status" value="1"/>
</dbReference>
<sequence>MDKIKGKAWKFGDNVDTDVIIPARYLNTTDPEELAKHCMEDVDPEFSKKVNKGDIIVAGKNFGCGSSREHAPIAIKACGIACVIAESFARIFYRNAFNTGLLILECPEAAKEIDSGDELEIYPEEGKIINLTKNKTFFTKPLPPFMKKILDDGGLIPHIMKKFKIQ</sequence>
<name>A0A7V6CDY9_9BACT</name>
<dbReference type="Gene3D" id="3.20.19.10">
    <property type="entry name" value="Aconitase, domain 4"/>
    <property type="match status" value="1"/>
</dbReference>
<keyword evidence="7" id="KW-0028">Amino-acid biosynthesis</keyword>
<dbReference type="PANTHER" id="PTHR43345">
    <property type="entry name" value="3-ISOPROPYLMALATE DEHYDRATASE SMALL SUBUNIT 2-RELATED-RELATED"/>
    <property type="match status" value="1"/>
</dbReference>
<dbReference type="InterPro" id="IPR011824">
    <property type="entry name" value="LeuD/DmdB_bac"/>
</dbReference>
<dbReference type="EC" id="4.2.1.33" evidence="7"/>
<comment type="subunit">
    <text evidence="5 7">Heterodimer of LeuC and LeuD.</text>
</comment>
<reference evidence="9" key="1">
    <citation type="journal article" date="2020" name="mSystems">
        <title>Genome- and Community-Level Interaction Insights into Carbon Utilization and Element Cycling Functions of Hydrothermarchaeota in Hydrothermal Sediment.</title>
        <authorList>
            <person name="Zhou Z."/>
            <person name="Liu Y."/>
            <person name="Xu W."/>
            <person name="Pan J."/>
            <person name="Luo Z.H."/>
            <person name="Li M."/>
        </authorList>
    </citation>
    <scope>NUCLEOTIDE SEQUENCE [LARGE SCALE GENOMIC DNA]</scope>
    <source>
        <strain evidence="9">SpSt-106</strain>
    </source>
</reference>
<dbReference type="PANTHER" id="PTHR43345:SF2">
    <property type="entry name" value="3-ISOPROPYLMALATE DEHYDRATASE SMALL SUBUNIT 1"/>
    <property type="match status" value="1"/>
</dbReference>
<dbReference type="InterPro" id="IPR033940">
    <property type="entry name" value="IPMI_Swivel"/>
</dbReference>
<evidence type="ECO:0000256" key="5">
    <source>
        <dbReference type="ARBA" id="ARBA00011271"/>
    </source>
</evidence>
<dbReference type="NCBIfam" id="TIGR02084">
    <property type="entry name" value="leud"/>
    <property type="match status" value="1"/>
</dbReference>
<evidence type="ECO:0000256" key="3">
    <source>
        <dbReference type="ARBA" id="ARBA00004729"/>
    </source>
</evidence>
<dbReference type="AlphaFoldDB" id="A0A7V6CDY9"/>
<dbReference type="InterPro" id="IPR050075">
    <property type="entry name" value="LeuD"/>
</dbReference>
<organism evidence="9">
    <name type="scientific">Thermodesulfobacterium geofontis</name>
    <dbReference type="NCBI Taxonomy" id="1295609"/>
    <lineage>
        <taxon>Bacteria</taxon>
        <taxon>Pseudomonadati</taxon>
        <taxon>Thermodesulfobacteriota</taxon>
        <taxon>Thermodesulfobacteria</taxon>
        <taxon>Thermodesulfobacteriales</taxon>
        <taxon>Thermodesulfobacteriaceae</taxon>
        <taxon>Thermodesulfobacterium</taxon>
    </lineage>
</organism>
<protein>
    <recommendedName>
        <fullName evidence="7">3-isopropylmalate dehydratase small subunit</fullName>
        <ecNumber evidence="7">4.2.1.33</ecNumber>
    </recommendedName>
    <alternativeName>
        <fullName evidence="7">Alpha-IPM isomerase</fullName>
        <shortName evidence="7">IPMI</shortName>
    </alternativeName>
    <alternativeName>
        <fullName evidence="7">Isopropylmalate isomerase</fullName>
    </alternativeName>
</protein>
<dbReference type="CDD" id="cd01577">
    <property type="entry name" value="IPMI_Swivel"/>
    <property type="match status" value="1"/>
</dbReference>
<dbReference type="HAMAP" id="MF_01032">
    <property type="entry name" value="LeuD_type2"/>
    <property type="match status" value="1"/>
</dbReference>
<proteinExistence type="inferred from homology"/>
<evidence type="ECO:0000256" key="4">
    <source>
        <dbReference type="ARBA" id="ARBA00009869"/>
    </source>
</evidence>
<comment type="caution">
    <text evidence="9">The sequence shown here is derived from an EMBL/GenBank/DDBJ whole genome shotgun (WGS) entry which is preliminary data.</text>
</comment>